<gene>
    <name evidence="3" type="ORF">ACFQZP_50805</name>
</gene>
<organism evidence="3 4">
    <name type="scientific">Streptomyces lutosisoli</name>
    <dbReference type="NCBI Taxonomy" id="2665721"/>
    <lineage>
        <taxon>Bacteria</taxon>
        <taxon>Bacillati</taxon>
        <taxon>Actinomycetota</taxon>
        <taxon>Actinomycetes</taxon>
        <taxon>Kitasatosporales</taxon>
        <taxon>Streptomycetaceae</taxon>
        <taxon>Streptomyces</taxon>
    </lineage>
</organism>
<dbReference type="Proteomes" id="UP001596957">
    <property type="component" value="Unassembled WGS sequence"/>
</dbReference>
<proteinExistence type="predicted"/>
<evidence type="ECO:0000313" key="3">
    <source>
        <dbReference type="EMBL" id="MFD0289734.1"/>
    </source>
</evidence>
<evidence type="ECO:0000313" key="4">
    <source>
        <dbReference type="Proteomes" id="UP001596957"/>
    </source>
</evidence>
<feature type="domain" description="DUF317" evidence="2">
    <location>
        <begin position="3"/>
        <end position="39"/>
    </location>
</feature>
<dbReference type="InterPro" id="IPR005523">
    <property type="entry name" value="DUF317_SPDY"/>
</dbReference>
<feature type="compositionally biased region" description="Polar residues" evidence="1">
    <location>
        <begin position="54"/>
        <end position="63"/>
    </location>
</feature>
<dbReference type="Pfam" id="PF03771">
    <property type="entry name" value="SPDY"/>
    <property type="match status" value="1"/>
</dbReference>
<dbReference type="RefSeq" id="WP_381264751.1">
    <property type="nucleotide sequence ID" value="NZ_JBHTBI010000121.1"/>
</dbReference>
<name>A0ABW2W0F9_9ACTN</name>
<protein>
    <submittedName>
        <fullName evidence="3">DUF317 domain-containing protein</fullName>
    </submittedName>
</protein>
<evidence type="ECO:0000256" key="1">
    <source>
        <dbReference type="SAM" id="MobiDB-lite"/>
    </source>
</evidence>
<reference evidence="4" key="1">
    <citation type="journal article" date="2019" name="Int. J. Syst. Evol. Microbiol.">
        <title>The Global Catalogue of Microorganisms (GCM) 10K type strain sequencing project: providing services to taxonomists for standard genome sequencing and annotation.</title>
        <authorList>
            <consortium name="The Broad Institute Genomics Platform"/>
            <consortium name="The Broad Institute Genome Sequencing Center for Infectious Disease"/>
            <person name="Wu L."/>
            <person name="Ma J."/>
        </authorList>
    </citation>
    <scope>NUCLEOTIDE SEQUENCE [LARGE SCALE GENOMIC DNA]</scope>
    <source>
        <strain evidence="4">CGMCC 4.7198</strain>
    </source>
</reference>
<evidence type="ECO:0000259" key="2">
    <source>
        <dbReference type="Pfam" id="PF03771"/>
    </source>
</evidence>
<sequence>MPTWTVWGGNTVHQPTWAIHFSADTPADVLKDLAFELANGVVHKPAPPELRQTRLATRTQAHTSPAPLPTSAPGRSR</sequence>
<keyword evidence="4" id="KW-1185">Reference proteome</keyword>
<accession>A0ABW2W0F9</accession>
<comment type="caution">
    <text evidence="3">The sequence shown here is derived from an EMBL/GenBank/DDBJ whole genome shotgun (WGS) entry which is preliminary data.</text>
</comment>
<dbReference type="EMBL" id="JBHTEC010000011">
    <property type="protein sequence ID" value="MFD0289734.1"/>
    <property type="molecule type" value="Genomic_DNA"/>
</dbReference>
<feature type="region of interest" description="Disordered" evidence="1">
    <location>
        <begin position="45"/>
        <end position="77"/>
    </location>
</feature>